<dbReference type="AlphaFoldDB" id="A0A420TZ53"/>
<comment type="caution">
    <text evidence="2">The sequence shown here is derived from an EMBL/GenBank/DDBJ whole genome shotgun (WGS) entry which is preliminary data.</text>
</comment>
<proteinExistence type="predicted"/>
<evidence type="ECO:0000313" key="3">
    <source>
        <dbReference type="Proteomes" id="UP000283569"/>
    </source>
</evidence>
<name>A0A420TZ53_GIBIN</name>
<protein>
    <submittedName>
        <fullName evidence="2">Uncharacterized protein</fullName>
    </submittedName>
</protein>
<dbReference type="EMBL" id="MRDB01000006">
    <property type="protein sequence ID" value="RKL46800.1"/>
    <property type="molecule type" value="Genomic_DNA"/>
</dbReference>
<sequence>MSQSIDPNDQAAKEAGAARLLDLAFHRWQTHSPVPMPEYPVHQFSESALQVGHFKEDVPSDPPSTNPNPNPNREKGAKAYLRVERDMSQAGFRWCDAEGKPVDKNYIQITEGLDIGLLKEDLADMYNIHERRLVAKWNEDVRVATLRRAIQRFEAAGPSEVASVRNEDYL</sequence>
<feature type="compositionally biased region" description="Pro residues" evidence="1">
    <location>
        <begin position="60"/>
        <end position="70"/>
    </location>
</feature>
<dbReference type="Proteomes" id="UP000283569">
    <property type="component" value="Unassembled WGS sequence"/>
</dbReference>
<reference evidence="2 3" key="1">
    <citation type="journal article" date="2018" name="Sci. Rep.">
        <title>Characterisation of pathogen-specific regions and novel effector candidates in Fusarium oxysporum f. sp. cepae.</title>
        <authorList>
            <person name="Armitage A.D."/>
            <person name="Taylor A."/>
            <person name="Sobczyk M.K."/>
            <person name="Baxter L."/>
            <person name="Greenfield B.P."/>
            <person name="Bates H.J."/>
            <person name="Wilson F."/>
            <person name="Jackson A.C."/>
            <person name="Ott S."/>
            <person name="Harrison R.J."/>
            <person name="Clarkson J.P."/>
        </authorList>
    </citation>
    <scope>NUCLEOTIDE SEQUENCE [LARGE SCALE GENOMIC DNA]</scope>
    <source>
        <strain evidence="2 3">Fp_A8</strain>
    </source>
</reference>
<gene>
    <name evidence="2" type="ORF">BFJ72_g2540</name>
</gene>
<organism evidence="2 3">
    <name type="scientific">Gibberella intermedia</name>
    <name type="common">Bulb rot disease fungus</name>
    <name type="synonym">Fusarium proliferatum</name>
    <dbReference type="NCBI Taxonomy" id="948311"/>
    <lineage>
        <taxon>Eukaryota</taxon>
        <taxon>Fungi</taxon>
        <taxon>Dikarya</taxon>
        <taxon>Ascomycota</taxon>
        <taxon>Pezizomycotina</taxon>
        <taxon>Sordariomycetes</taxon>
        <taxon>Hypocreomycetidae</taxon>
        <taxon>Hypocreales</taxon>
        <taxon>Nectriaceae</taxon>
        <taxon>Fusarium</taxon>
        <taxon>Fusarium fujikuroi species complex</taxon>
    </lineage>
</organism>
<feature type="region of interest" description="Disordered" evidence="1">
    <location>
        <begin position="54"/>
        <end position="76"/>
    </location>
</feature>
<evidence type="ECO:0000313" key="2">
    <source>
        <dbReference type="EMBL" id="RKL46800.1"/>
    </source>
</evidence>
<evidence type="ECO:0000256" key="1">
    <source>
        <dbReference type="SAM" id="MobiDB-lite"/>
    </source>
</evidence>
<accession>A0A420TZ53</accession>